<feature type="transmembrane region" description="Helical" evidence="1">
    <location>
        <begin position="81"/>
        <end position="103"/>
    </location>
</feature>
<dbReference type="OrthoDB" id="9807167at2"/>
<feature type="transmembrane region" description="Helical" evidence="1">
    <location>
        <begin position="45"/>
        <end position="69"/>
    </location>
</feature>
<dbReference type="PIRSF" id="PIRSF033101">
    <property type="entry name" value="UCP033101"/>
    <property type="match status" value="1"/>
</dbReference>
<feature type="transmembrane region" description="Helical" evidence="1">
    <location>
        <begin position="238"/>
        <end position="259"/>
    </location>
</feature>
<evidence type="ECO:0000313" key="3">
    <source>
        <dbReference type="Proteomes" id="UP000255036"/>
    </source>
</evidence>
<dbReference type="EMBL" id="QRCT01000028">
    <property type="protein sequence ID" value="RDU23335.1"/>
    <property type="molecule type" value="Genomic_DNA"/>
</dbReference>
<dbReference type="AlphaFoldDB" id="A0A371AUT6"/>
<sequence length="266" mass="29092">MTNVNQVPMTSIIFMVVSAILCFLTPIVLMIVVRIKTKAKLMPTLVGAGIFIVFALILEQICHSIFLVIDSPLSRFVNNNVWIYALYAGLAAGIFEETGRYVAFKFLLKKHDKKINAITYGIGHGGIEMIILGGLSMLNALATSIMINSQGIEGILALVPESAKETTKTGLESLITSQSYLYLITFEERVAAVILHVSLSVLVFVAVKNSRNKFLFPLAIILHALIDIIAVFAQKGIISSILVMEVIIAVFVIAVAIYASKVYKKE</sequence>
<dbReference type="Pfam" id="PF10086">
    <property type="entry name" value="YhfC"/>
    <property type="match status" value="1"/>
</dbReference>
<gene>
    <name evidence="2" type="ORF">DWV06_09775</name>
</gene>
<accession>A0A371AUT6</accession>
<dbReference type="RefSeq" id="WP_115482004.1">
    <property type="nucleotide sequence ID" value="NZ_QRCT01000028.1"/>
</dbReference>
<feature type="transmembrane region" description="Helical" evidence="1">
    <location>
        <begin position="12"/>
        <end position="33"/>
    </location>
</feature>
<keyword evidence="1" id="KW-0812">Transmembrane</keyword>
<evidence type="ECO:0000313" key="2">
    <source>
        <dbReference type="EMBL" id="RDU23335.1"/>
    </source>
</evidence>
<keyword evidence="3" id="KW-1185">Reference proteome</keyword>
<comment type="caution">
    <text evidence="2">The sequence shown here is derived from an EMBL/GenBank/DDBJ whole genome shotgun (WGS) entry which is preliminary data.</text>
</comment>
<dbReference type="InterPro" id="IPR011397">
    <property type="entry name" value="YhfC"/>
</dbReference>
<reference evidence="2 3" key="1">
    <citation type="submission" date="2018-07" db="EMBL/GenBank/DDBJ databases">
        <title>Anaerosacharophilus polymeroproducens gen. nov. sp. nov., an anaerobic bacterium isolated from salt field.</title>
        <authorList>
            <person name="Kim W."/>
            <person name="Yang S.-H."/>
            <person name="Oh J."/>
            <person name="Lee J.-H."/>
            <person name="Kwon K.K."/>
        </authorList>
    </citation>
    <scope>NUCLEOTIDE SEQUENCE [LARGE SCALE GENOMIC DNA]</scope>
    <source>
        <strain evidence="2 3">MCWD5</strain>
    </source>
</reference>
<dbReference type="Proteomes" id="UP000255036">
    <property type="component" value="Unassembled WGS sequence"/>
</dbReference>
<keyword evidence="1" id="KW-0472">Membrane</keyword>
<protein>
    <submittedName>
        <fullName evidence="2">DUF2324 domain-containing protein</fullName>
    </submittedName>
</protein>
<feature type="transmembrane region" description="Helical" evidence="1">
    <location>
        <begin position="115"/>
        <end position="138"/>
    </location>
</feature>
<feature type="transmembrane region" description="Helical" evidence="1">
    <location>
        <begin position="214"/>
        <end position="232"/>
    </location>
</feature>
<feature type="transmembrane region" description="Helical" evidence="1">
    <location>
        <begin position="190"/>
        <end position="207"/>
    </location>
</feature>
<evidence type="ECO:0000256" key="1">
    <source>
        <dbReference type="SAM" id="Phobius"/>
    </source>
</evidence>
<name>A0A371AUT6_9FIRM</name>
<organism evidence="2 3">
    <name type="scientific">Anaerosacchariphilus polymeriproducens</name>
    <dbReference type="NCBI Taxonomy" id="1812858"/>
    <lineage>
        <taxon>Bacteria</taxon>
        <taxon>Bacillati</taxon>
        <taxon>Bacillota</taxon>
        <taxon>Clostridia</taxon>
        <taxon>Lachnospirales</taxon>
        <taxon>Lachnospiraceae</taxon>
        <taxon>Anaerosacchariphilus</taxon>
    </lineage>
</organism>
<proteinExistence type="predicted"/>
<keyword evidence="1" id="KW-1133">Transmembrane helix</keyword>